<sequence length="620" mass="67127">NVFASGSKFEQISNSFDGIKSSLMSMDFEEASAKSQVFASNLGKISKSDITGALKGLGGVIKNVGGAFVKLGLQILANPIFIITAVIVAIVVAIGLFLKKIGVLDAVLKALMTPINMLIQGFKDLTDWMGLTSYEAEANAEKIGKANEKATESSKKRSEKIATAYDYEIAVAKANGKDTIDLEIAKSRALEKESKTRLTSSRAELKALQKVASEDNKEKRTKLREQISAEQLIMRNGANERKLLTIQYNADVAQQEKEDQAKRTEKAKEYAKNRQDASRTIRDIEISLIKDDSEREIATTNEKYRRLAEDAKKNANLTNAERITLMKLYEVQRLADLELANKKILDAETANAKRIADGIKAFNEAEAQNKENIEEVNYQAGLTAREKERQDLQYHYDELLAQAERYGVDATNIEAEFALKKAEMDKKNLEEDNKLKLESIEKAKNERDAKIAFANDIANGITAIGGMFIKDQKKLEKFNKASALVQIGIDTAKAISSLVAMSQSNPLNAVTAGGAGIAQFASGIVQIITNVAKAKSLLSNPSSTPSGGGGGGGGGSESSTSVSQATPAIQMFGQGNNLNTAGGNNSVNANQNMTVTAVVSESDITSTQTKLFKLQKNAEL</sequence>
<reference evidence="4" key="1">
    <citation type="submission" date="2020-04" db="EMBL/GenBank/DDBJ databases">
        <authorList>
            <person name="Chiriac C."/>
            <person name="Salcher M."/>
            <person name="Ghai R."/>
            <person name="Kavagutti S V."/>
        </authorList>
    </citation>
    <scope>NUCLEOTIDE SEQUENCE</scope>
</reference>
<feature type="non-terminal residue" evidence="4">
    <location>
        <position position="1"/>
    </location>
</feature>
<evidence type="ECO:0000256" key="3">
    <source>
        <dbReference type="SAM" id="Phobius"/>
    </source>
</evidence>
<keyword evidence="3" id="KW-0472">Membrane</keyword>
<proteinExistence type="predicted"/>
<keyword evidence="1" id="KW-0175">Coiled coil</keyword>
<feature type="coiled-coil region" evidence="1">
    <location>
        <begin position="254"/>
        <end position="321"/>
    </location>
</feature>
<gene>
    <name evidence="4" type="ORF">UFOVP280_50</name>
</gene>
<keyword evidence="3" id="KW-0812">Transmembrane</keyword>
<evidence type="ECO:0000313" key="4">
    <source>
        <dbReference type="EMBL" id="CAB4134641.1"/>
    </source>
</evidence>
<dbReference type="EMBL" id="LR796288">
    <property type="protein sequence ID" value="CAB4134641.1"/>
    <property type="molecule type" value="Genomic_DNA"/>
</dbReference>
<feature type="transmembrane region" description="Helical" evidence="3">
    <location>
        <begin position="80"/>
        <end position="98"/>
    </location>
</feature>
<organism evidence="4">
    <name type="scientific">uncultured Caudovirales phage</name>
    <dbReference type="NCBI Taxonomy" id="2100421"/>
    <lineage>
        <taxon>Viruses</taxon>
        <taxon>Duplodnaviria</taxon>
        <taxon>Heunggongvirae</taxon>
        <taxon>Uroviricota</taxon>
        <taxon>Caudoviricetes</taxon>
        <taxon>Peduoviridae</taxon>
        <taxon>Maltschvirus</taxon>
        <taxon>Maltschvirus maltsch</taxon>
    </lineage>
</organism>
<feature type="region of interest" description="Disordered" evidence="2">
    <location>
        <begin position="538"/>
        <end position="563"/>
    </location>
</feature>
<evidence type="ECO:0000256" key="2">
    <source>
        <dbReference type="SAM" id="MobiDB-lite"/>
    </source>
</evidence>
<protein>
    <submittedName>
        <fullName evidence="4">Uncharacterized protein</fullName>
    </submittedName>
</protein>
<accession>A0A6J5LKA5</accession>
<feature type="coiled-coil region" evidence="1">
    <location>
        <begin position="412"/>
        <end position="446"/>
    </location>
</feature>
<feature type="compositionally biased region" description="Gly residues" evidence="2">
    <location>
        <begin position="546"/>
        <end position="556"/>
    </location>
</feature>
<evidence type="ECO:0000256" key="1">
    <source>
        <dbReference type="SAM" id="Coils"/>
    </source>
</evidence>
<name>A0A6J5LKA5_9CAUD</name>
<keyword evidence="3" id="KW-1133">Transmembrane helix</keyword>